<dbReference type="SUPFAM" id="SSF46689">
    <property type="entry name" value="Homeodomain-like"/>
    <property type="match status" value="1"/>
</dbReference>
<dbReference type="InterPro" id="IPR009057">
    <property type="entry name" value="Homeodomain-like_sf"/>
</dbReference>
<evidence type="ECO:0000256" key="2">
    <source>
        <dbReference type="ARBA" id="ARBA00023125"/>
    </source>
</evidence>
<dbReference type="PROSITE" id="PS50977">
    <property type="entry name" value="HTH_TETR_2"/>
    <property type="match status" value="1"/>
</dbReference>
<dbReference type="Gene3D" id="1.10.357.10">
    <property type="entry name" value="Tetracycline Repressor, domain 2"/>
    <property type="match status" value="1"/>
</dbReference>
<dbReference type="Pfam" id="PF13305">
    <property type="entry name" value="TetR_C_33"/>
    <property type="match status" value="1"/>
</dbReference>
<feature type="DNA-binding region" description="H-T-H motif" evidence="4">
    <location>
        <begin position="36"/>
        <end position="55"/>
    </location>
</feature>
<feature type="domain" description="HTH tetR-type" evidence="5">
    <location>
        <begin position="13"/>
        <end position="73"/>
    </location>
</feature>
<dbReference type="Proteomes" id="UP001241092">
    <property type="component" value="Chromosome"/>
</dbReference>
<dbReference type="GO" id="GO:0003700">
    <property type="term" value="F:DNA-binding transcription factor activity"/>
    <property type="evidence" value="ECO:0007669"/>
    <property type="project" value="TreeGrafter"/>
</dbReference>
<evidence type="ECO:0000256" key="3">
    <source>
        <dbReference type="ARBA" id="ARBA00023163"/>
    </source>
</evidence>
<dbReference type="PANTHER" id="PTHR30055">
    <property type="entry name" value="HTH-TYPE TRANSCRIPTIONAL REGULATOR RUTR"/>
    <property type="match status" value="1"/>
</dbReference>
<dbReference type="Pfam" id="PF00440">
    <property type="entry name" value="TetR_N"/>
    <property type="match status" value="1"/>
</dbReference>
<sequence length="201" mass="21659">MTFTPGRKTYHHGDLRRALIAEARAQLAETGPGDVTLRAVATAVGVSPAACYRHFADKEDLLAAVAAEGFDELTAIAVRVRTEGPPGIQTLHRMTCAYIEFAVSEQALYRLMRGAMFGDRARHATLVDAERRLRAEAEAALRSAREAGEIADLPIEDVTLTIHLMMHGLAVAASDGQVPDTDAAALSERIMAVLDTGLRPR</sequence>
<dbReference type="AlphaFoldDB" id="A0AAI8XLF6"/>
<dbReference type="PRINTS" id="PR00455">
    <property type="entry name" value="HTHTETR"/>
</dbReference>
<keyword evidence="1" id="KW-0805">Transcription regulation</keyword>
<dbReference type="RefSeq" id="WP_286213363.1">
    <property type="nucleotide sequence ID" value="NZ_AP027452.1"/>
</dbReference>
<proteinExistence type="predicted"/>
<dbReference type="PANTHER" id="PTHR30055:SF220">
    <property type="entry name" value="TETR-FAMILY REGULATORY PROTEIN"/>
    <property type="match status" value="1"/>
</dbReference>
<dbReference type="SUPFAM" id="SSF48498">
    <property type="entry name" value="Tetracyclin repressor-like, C-terminal domain"/>
    <property type="match status" value="1"/>
</dbReference>
<protein>
    <recommendedName>
        <fullName evidence="5">HTH tetR-type domain-containing protein</fullName>
    </recommendedName>
</protein>
<evidence type="ECO:0000313" key="6">
    <source>
        <dbReference type="EMBL" id="BDY26638.1"/>
    </source>
</evidence>
<evidence type="ECO:0000256" key="1">
    <source>
        <dbReference type="ARBA" id="ARBA00023015"/>
    </source>
</evidence>
<gene>
    <name evidence="6" type="ORF">hbim_00553</name>
</gene>
<dbReference type="InterPro" id="IPR025996">
    <property type="entry name" value="MT1864/Rv1816-like_C"/>
</dbReference>
<organism evidence="6 7">
    <name type="scientific">Mycolicibacterium mageritense</name>
    <name type="common">Mycobacterium mageritense</name>
    <dbReference type="NCBI Taxonomy" id="53462"/>
    <lineage>
        <taxon>Bacteria</taxon>
        <taxon>Bacillati</taxon>
        <taxon>Actinomycetota</taxon>
        <taxon>Actinomycetes</taxon>
        <taxon>Mycobacteriales</taxon>
        <taxon>Mycobacteriaceae</taxon>
        <taxon>Mycolicibacterium</taxon>
    </lineage>
</organism>
<accession>A0AAI8XLF6</accession>
<dbReference type="EMBL" id="AP027452">
    <property type="protein sequence ID" value="BDY26638.1"/>
    <property type="molecule type" value="Genomic_DNA"/>
</dbReference>
<name>A0AAI8XLF6_MYCME</name>
<dbReference type="InterPro" id="IPR001647">
    <property type="entry name" value="HTH_TetR"/>
</dbReference>
<keyword evidence="2 4" id="KW-0238">DNA-binding</keyword>
<dbReference type="InterPro" id="IPR050109">
    <property type="entry name" value="HTH-type_TetR-like_transc_reg"/>
</dbReference>
<dbReference type="GO" id="GO:0000976">
    <property type="term" value="F:transcription cis-regulatory region binding"/>
    <property type="evidence" value="ECO:0007669"/>
    <property type="project" value="TreeGrafter"/>
</dbReference>
<dbReference type="InterPro" id="IPR036271">
    <property type="entry name" value="Tet_transcr_reg_TetR-rel_C_sf"/>
</dbReference>
<evidence type="ECO:0000259" key="5">
    <source>
        <dbReference type="PROSITE" id="PS50977"/>
    </source>
</evidence>
<evidence type="ECO:0000313" key="7">
    <source>
        <dbReference type="Proteomes" id="UP001241092"/>
    </source>
</evidence>
<reference evidence="6" key="1">
    <citation type="submission" date="2023-03" db="EMBL/GenBank/DDBJ databases">
        <title>Draft genome sequence of a Mycolicibacterium mageritense strain H4_3_1 isolated from a hybrid biological-inorganic system reactor.</title>
        <authorList>
            <person name="Feng X."/>
            <person name="Kazama D."/>
            <person name="Sato K."/>
            <person name="Kobayashi H."/>
        </authorList>
    </citation>
    <scope>NUCLEOTIDE SEQUENCE</scope>
    <source>
        <strain evidence="6">H4_3_1</strain>
    </source>
</reference>
<evidence type="ECO:0000256" key="4">
    <source>
        <dbReference type="PROSITE-ProRule" id="PRU00335"/>
    </source>
</evidence>
<keyword evidence="3" id="KW-0804">Transcription</keyword>